<reference evidence="11" key="2">
    <citation type="submission" date="2020-11" db="EMBL/GenBank/DDBJ databases">
        <authorList>
            <consortium name="DOE Joint Genome Institute"/>
            <person name="Kuo A."/>
            <person name="Miyauchi S."/>
            <person name="Kiss E."/>
            <person name="Drula E."/>
            <person name="Kohler A."/>
            <person name="Sanchez-Garcia M."/>
            <person name="Andreopoulos B."/>
            <person name="Barry K.W."/>
            <person name="Bonito G."/>
            <person name="Buee M."/>
            <person name="Carver A."/>
            <person name="Chen C."/>
            <person name="Cichocki N."/>
            <person name="Clum A."/>
            <person name="Culley D."/>
            <person name="Crous P.W."/>
            <person name="Fauchery L."/>
            <person name="Girlanda M."/>
            <person name="Hayes R."/>
            <person name="Keri Z."/>
            <person name="Labutti K."/>
            <person name="Lipzen A."/>
            <person name="Lombard V."/>
            <person name="Magnuson J."/>
            <person name="Maillard F."/>
            <person name="Morin E."/>
            <person name="Murat C."/>
            <person name="Nolan M."/>
            <person name="Ohm R."/>
            <person name="Pangilinan J."/>
            <person name="Pereira M."/>
            <person name="Perotto S."/>
            <person name="Peter M."/>
            <person name="Riley R."/>
            <person name="Sitrit Y."/>
            <person name="Stielow B."/>
            <person name="Szollosi G."/>
            <person name="Zifcakova L."/>
            <person name="Stursova M."/>
            <person name="Spatafora J.W."/>
            <person name="Tedersoo L."/>
            <person name="Vaario L.-M."/>
            <person name="Yamada A."/>
            <person name="Yan M."/>
            <person name="Wang P."/>
            <person name="Xu J."/>
            <person name="Bruns T."/>
            <person name="Baldrian P."/>
            <person name="Vilgalys R."/>
            <person name="Henrissat B."/>
            <person name="Grigoriev I.V."/>
            <person name="Hibbett D."/>
            <person name="Nagy L.G."/>
            <person name="Martin F.M."/>
        </authorList>
    </citation>
    <scope>NUCLEOTIDE SEQUENCE</scope>
    <source>
        <strain evidence="11">UH-Tt-Lm1</strain>
    </source>
</reference>
<dbReference type="AlphaFoldDB" id="A0A9P6HQJ5"/>
<evidence type="ECO:0000256" key="10">
    <source>
        <dbReference type="SAM" id="Phobius"/>
    </source>
</evidence>
<reference evidence="11" key="1">
    <citation type="journal article" date="2020" name="Nat. Commun.">
        <title>Large-scale genome sequencing of mycorrhizal fungi provides insights into the early evolution of symbiotic traits.</title>
        <authorList>
            <person name="Miyauchi S."/>
            <person name="Kiss E."/>
            <person name="Kuo A."/>
            <person name="Drula E."/>
            <person name="Kohler A."/>
            <person name="Sanchez-Garcia M."/>
            <person name="Morin E."/>
            <person name="Andreopoulos B."/>
            <person name="Barry K.W."/>
            <person name="Bonito G."/>
            <person name="Buee M."/>
            <person name="Carver A."/>
            <person name="Chen C."/>
            <person name="Cichocki N."/>
            <person name="Clum A."/>
            <person name="Culley D."/>
            <person name="Crous P.W."/>
            <person name="Fauchery L."/>
            <person name="Girlanda M."/>
            <person name="Hayes R.D."/>
            <person name="Keri Z."/>
            <person name="LaButti K."/>
            <person name="Lipzen A."/>
            <person name="Lombard V."/>
            <person name="Magnuson J."/>
            <person name="Maillard F."/>
            <person name="Murat C."/>
            <person name="Nolan M."/>
            <person name="Ohm R.A."/>
            <person name="Pangilinan J."/>
            <person name="Pereira M.F."/>
            <person name="Perotto S."/>
            <person name="Peter M."/>
            <person name="Pfister S."/>
            <person name="Riley R."/>
            <person name="Sitrit Y."/>
            <person name="Stielow J.B."/>
            <person name="Szollosi G."/>
            <person name="Zifcakova L."/>
            <person name="Stursova M."/>
            <person name="Spatafora J.W."/>
            <person name="Tedersoo L."/>
            <person name="Vaario L.M."/>
            <person name="Yamada A."/>
            <person name="Yan M."/>
            <person name="Wang P."/>
            <person name="Xu J."/>
            <person name="Bruns T."/>
            <person name="Baldrian P."/>
            <person name="Vilgalys R."/>
            <person name="Dunand C."/>
            <person name="Henrissat B."/>
            <person name="Grigoriev I.V."/>
            <person name="Hibbett D."/>
            <person name="Nagy L.G."/>
            <person name="Martin F.M."/>
        </authorList>
    </citation>
    <scope>NUCLEOTIDE SEQUENCE</scope>
    <source>
        <strain evidence="11">UH-Tt-Lm1</strain>
    </source>
</reference>
<name>A0A9P6HQJ5_9AGAM</name>
<keyword evidence="6 10" id="KW-1133">Transmembrane helix</keyword>
<dbReference type="OrthoDB" id="2116389at2759"/>
<feature type="transmembrane region" description="Helical" evidence="10">
    <location>
        <begin position="248"/>
        <end position="267"/>
    </location>
</feature>
<dbReference type="InterPro" id="IPR001248">
    <property type="entry name" value="Pur-cyt_permease"/>
</dbReference>
<feature type="transmembrane region" description="Helical" evidence="10">
    <location>
        <begin position="105"/>
        <end position="124"/>
    </location>
</feature>
<comment type="caution">
    <text evidence="11">The sequence shown here is derived from an EMBL/GenBank/DDBJ whole genome shotgun (WGS) entry which is preliminary data.</text>
</comment>
<keyword evidence="7 8" id="KW-0472">Membrane</keyword>
<keyword evidence="3 8" id="KW-0813">Transport</keyword>
<dbReference type="EMBL" id="WIUZ02000001">
    <property type="protein sequence ID" value="KAF9792605.1"/>
    <property type="molecule type" value="Genomic_DNA"/>
</dbReference>
<feature type="transmembrane region" description="Helical" evidence="10">
    <location>
        <begin position="287"/>
        <end position="310"/>
    </location>
</feature>
<evidence type="ECO:0000313" key="11">
    <source>
        <dbReference type="EMBL" id="KAF9792605.1"/>
    </source>
</evidence>
<feature type="transmembrane region" description="Helical" evidence="10">
    <location>
        <begin position="145"/>
        <end position="166"/>
    </location>
</feature>
<evidence type="ECO:0000313" key="12">
    <source>
        <dbReference type="Proteomes" id="UP000736335"/>
    </source>
</evidence>
<evidence type="ECO:0000256" key="2">
    <source>
        <dbReference type="ARBA" id="ARBA00008974"/>
    </source>
</evidence>
<dbReference type="PANTHER" id="PTHR31806">
    <property type="entry name" value="PURINE-CYTOSINE PERMEASE FCY2-RELATED"/>
    <property type="match status" value="1"/>
</dbReference>
<feature type="transmembrane region" description="Helical" evidence="10">
    <location>
        <begin position="454"/>
        <end position="478"/>
    </location>
</feature>
<feature type="transmembrane region" description="Helical" evidence="10">
    <location>
        <begin position="186"/>
        <end position="206"/>
    </location>
</feature>
<gene>
    <name evidence="11" type="ORF">BJ322DRAFT_1016324</name>
</gene>
<dbReference type="GO" id="GO:0015851">
    <property type="term" value="P:nucleobase transport"/>
    <property type="evidence" value="ECO:0007669"/>
    <property type="project" value="UniProtKB-ARBA"/>
</dbReference>
<feature type="region of interest" description="Disordered" evidence="9">
    <location>
        <begin position="1"/>
        <end position="29"/>
    </location>
</feature>
<keyword evidence="12" id="KW-1185">Reference proteome</keyword>
<organism evidence="11 12">
    <name type="scientific">Thelephora terrestris</name>
    <dbReference type="NCBI Taxonomy" id="56493"/>
    <lineage>
        <taxon>Eukaryota</taxon>
        <taxon>Fungi</taxon>
        <taxon>Dikarya</taxon>
        <taxon>Basidiomycota</taxon>
        <taxon>Agaricomycotina</taxon>
        <taxon>Agaricomycetes</taxon>
        <taxon>Thelephorales</taxon>
        <taxon>Thelephoraceae</taxon>
        <taxon>Thelephora</taxon>
    </lineage>
</organism>
<comment type="subcellular location">
    <subcellularLocation>
        <location evidence="1">Membrane</location>
        <topology evidence="1">Multi-pass membrane protein</topology>
    </subcellularLocation>
</comment>
<proteinExistence type="inferred from homology"/>
<evidence type="ECO:0000256" key="7">
    <source>
        <dbReference type="ARBA" id="ARBA00023136"/>
    </source>
</evidence>
<evidence type="ECO:0000256" key="1">
    <source>
        <dbReference type="ARBA" id="ARBA00004141"/>
    </source>
</evidence>
<sequence length="520" mass="57110">MVDHTSDIEKADSKEASVEVTEERGPHHYADNVPRNKGVFAKLWSIVDRLDGVESRGIERVLPNERNHTQRLSDCMWMWLAANTTTATFSLGTLGASVFGLGFRPAVLTIIFFNLLSTIPVAYFSTFGPKLGLRQLTLSRFSFSLYFPNCFPIILNSIACVGWSTINCITGALTLRAVSEGNQPRIPSAAAIIIIAILTIVPSFIGYRYVHAYERYSWIPMMIIFLIVLGLSAKYFDSGSWGDSPTNVTAASVLSFGSAVVGFGLGWSSLAADYTVNFPEDVSSVRVFIWTYIGLNVPLILLETFGAAMMTTLNSSAPRFAERYAKDSVGGLLGAGLEPAGGFGQFCLVILAFGIVANNIPNMYSLALTTQALHPWLQAIPRPFICIIGTIVYVVLGIVGVDHFESWLDTLLVMLSYWLAIYCTIILEEHLIFRRGRWANYEPDKIADWKSLPVGIAAFVALGAGVVGFVLGMSQVWYIGVLAKKIEPEFGGDIGFELAAAFSGIVYPITRYFEKKRFGR</sequence>
<evidence type="ECO:0000256" key="6">
    <source>
        <dbReference type="ARBA" id="ARBA00022989"/>
    </source>
</evidence>
<dbReference type="PANTHER" id="PTHR31806:SF1">
    <property type="entry name" value="PURINE-CYTOSINE PERMEASE FCY2-RELATED"/>
    <property type="match status" value="1"/>
</dbReference>
<feature type="transmembrane region" description="Helical" evidence="10">
    <location>
        <begin position="342"/>
        <end position="360"/>
    </location>
</feature>
<feature type="transmembrane region" description="Helical" evidence="10">
    <location>
        <begin position="490"/>
        <end position="510"/>
    </location>
</feature>
<evidence type="ECO:0000256" key="4">
    <source>
        <dbReference type="ARBA" id="ARBA00022553"/>
    </source>
</evidence>
<feature type="transmembrane region" description="Helical" evidence="10">
    <location>
        <begin position="218"/>
        <end position="236"/>
    </location>
</feature>
<feature type="transmembrane region" description="Helical" evidence="10">
    <location>
        <begin position="411"/>
        <end position="433"/>
    </location>
</feature>
<dbReference type="InterPro" id="IPR026030">
    <property type="entry name" value="Pur-cyt_permease_Fcy2/21/22"/>
</dbReference>
<comment type="similarity">
    <text evidence="2 8">Belongs to the purine-cytosine permease (2.A.39) family.</text>
</comment>
<feature type="transmembrane region" description="Helical" evidence="10">
    <location>
        <begin position="380"/>
        <end position="399"/>
    </location>
</feature>
<dbReference type="Pfam" id="PF02133">
    <property type="entry name" value="Transp_cyt_pur"/>
    <property type="match status" value="1"/>
</dbReference>
<accession>A0A9P6HQJ5</accession>
<feature type="transmembrane region" description="Helical" evidence="10">
    <location>
        <begin position="76"/>
        <end position="99"/>
    </location>
</feature>
<dbReference type="GO" id="GO:0022857">
    <property type="term" value="F:transmembrane transporter activity"/>
    <property type="evidence" value="ECO:0007669"/>
    <property type="project" value="InterPro"/>
</dbReference>
<dbReference type="PIRSF" id="PIRSF002744">
    <property type="entry name" value="Pur-cyt_permease"/>
    <property type="match status" value="1"/>
</dbReference>
<keyword evidence="5 10" id="KW-0812">Transmembrane</keyword>
<dbReference type="Gene3D" id="1.10.4160.10">
    <property type="entry name" value="Hydantoin permease"/>
    <property type="match status" value="1"/>
</dbReference>
<evidence type="ECO:0000256" key="9">
    <source>
        <dbReference type="SAM" id="MobiDB-lite"/>
    </source>
</evidence>
<dbReference type="GO" id="GO:0000329">
    <property type="term" value="C:fungal-type vacuole membrane"/>
    <property type="evidence" value="ECO:0007669"/>
    <property type="project" value="TreeGrafter"/>
</dbReference>
<keyword evidence="4" id="KW-0597">Phosphoprotein</keyword>
<protein>
    <submittedName>
        <fullName evidence="11">Permease for cytosine/purines, uracil, thiamine, allantoin-domain-containing protein</fullName>
    </submittedName>
</protein>
<evidence type="ECO:0000256" key="8">
    <source>
        <dbReference type="PIRNR" id="PIRNR002744"/>
    </source>
</evidence>
<evidence type="ECO:0000256" key="3">
    <source>
        <dbReference type="ARBA" id="ARBA00022448"/>
    </source>
</evidence>
<dbReference type="GO" id="GO:0005886">
    <property type="term" value="C:plasma membrane"/>
    <property type="evidence" value="ECO:0007669"/>
    <property type="project" value="TreeGrafter"/>
</dbReference>
<dbReference type="Proteomes" id="UP000736335">
    <property type="component" value="Unassembled WGS sequence"/>
</dbReference>
<evidence type="ECO:0000256" key="5">
    <source>
        <dbReference type="ARBA" id="ARBA00022692"/>
    </source>
</evidence>
<dbReference type="FunFam" id="1.10.4160.10:FF:000002">
    <property type="entry name" value="Purine-cytosine permease fcyB"/>
    <property type="match status" value="1"/>
</dbReference>